<dbReference type="EMBL" id="JABTTQ020000842">
    <property type="protein sequence ID" value="KAK6137394.1"/>
    <property type="molecule type" value="Genomic_DNA"/>
</dbReference>
<sequence>MNLNPSLGRKLNPDGLSPLHVALRENSIETAIALVRIDKQLVRVKGKAGFTPLHFAVKINTCLDVVARFLLDCPDSIDDLNNRRSRENVVGWRDDKGNTALHVAVQYDCVQVVKTMLNIAKLNKRNSEGKTALDIAEDHKEEIAKVLKKAGARRARELPLKQPLNQYLLSQPTYMENLVRGFHFMIADLTNDMRNVVLVVAALIATATYQAVLQPPGGLYQGNGDADDTGSTSRIALAAPASSSSSPKHAAGKMVMTRPVYYNQFMPANTVAFTLSMLCHRHVLHIRFERRFRYHVHRVVVRDRAAYAAKMSYYVVKALFVDVWWLRGCPDAAWYGPTFFIE</sequence>
<dbReference type="PANTHER" id="PTHR24186">
    <property type="entry name" value="PROTEIN PHOSPHATASE 1 REGULATORY SUBUNIT"/>
    <property type="match status" value="1"/>
</dbReference>
<protein>
    <recommendedName>
        <fullName evidence="7">PGG domain-containing protein</fullName>
    </recommendedName>
</protein>
<proteinExistence type="predicted"/>
<gene>
    <name evidence="8" type="ORF">DH2020_028866</name>
</gene>
<dbReference type="Pfam" id="PF12796">
    <property type="entry name" value="Ank_2"/>
    <property type="match status" value="1"/>
</dbReference>
<evidence type="ECO:0000256" key="4">
    <source>
        <dbReference type="ARBA" id="ARBA00022989"/>
    </source>
</evidence>
<evidence type="ECO:0000259" key="7">
    <source>
        <dbReference type="Pfam" id="PF13962"/>
    </source>
</evidence>
<keyword evidence="3" id="KW-0677">Repeat</keyword>
<dbReference type="InterPro" id="IPR036770">
    <property type="entry name" value="Ankyrin_rpt-contain_sf"/>
</dbReference>
<keyword evidence="5" id="KW-0040">ANK repeat</keyword>
<keyword evidence="2" id="KW-0812">Transmembrane</keyword>
<name>A0ABR0VR51_REHGL</name>
<comment type="subcellular location">
    <subcellularLocation>
        <location evidence="1">Membrane</location>
        <topology evidence="1">Multi-pass membrane protein</topology>
    </subcellularLocation>
</comment>
<dbReference type="SMART" id="SM00248">
    <property type="entry name" value="ANK"/>
    <property type="match status" value="4"/>
</dbReference>
<evidence type="ECO:0000256" key="6">
    <source>
        <dbReference type="ARBA" id="ARBA00023136"/>
    </source>
</evidence>
<feature type="domain" description="PGG" evidence="7">
    <location>
        <begin position="190"/>
        <end position="298"/>
    </location>
</feature>
<reference evidence="8 9" key="1">
    <citation type="journal article" date="2021" name="Comput. Struct. Biotechnol. J.">
        <title>De novo genome assembly of the potent medicinal plant Rehmannia glutinosa using nanopore technology.</title>
        <authorList>
            <person name="Ma L."/>
            <person name="Dong C."/>
            <person name="Song C."/>
            <person name="Wang X."/>
            <person name="Zheng X."/>
            <person name="Niu Y."/>
            <person name="Chen S."/>
            <person name="Feng W."/>
        </authorList>
    </citation>
    <scope>NUCLEOTIDE SEQUENCE [LARGE SCALE GENOMIC DNA]</scope>
    <source>
        <strain evidence="8">DH-2019</strain>
    </source>
</reference>
<dbReference type="Pfam" id="PF13962">
    <property type="entry name" value="PGG"/>
    <property type="match status" value="1"/>
</dbReference>
<dbReference type="InterPro" id="IPR002110">
    <property type="entry name" value="Ankyrin_rpt"/>
</dbReference>
<dbReference type="Gene3D" id="1.25.40.20">
    <property type="entry name" value="Ankyrin repeat-containing domain"/>
    <property type="match status" value="1"/>
</dbReference>
<keyword evidence="6" id="KW-0472">Membrane</keyword>
<evidence type="ECO:0000256" key="3">
    <source>
        <dbReference type="ARBA" id="ARBA00022737"/>
    </source>
</evidence>
<dbReference type="InterPro" id="IPR026961">
    <property type="entry name" value="PGG_dom"/>
</dbReference>
<comment type="caution">
    <text evidence="8">The sequence shown here is derived from an EMBL/GenBank/DDBJ whole genome shotgun (WGS) entry which is preliminary data.</text>
</comment>
<accession>A0ABR0VR51</accession>
<evidence type="ECO:0000256" key="2">
    <source>
        <dbReference type="ARBA" id="ARBA00022692"/>
    </source>
</evidence>
<evidence type="ECO:0000313" key="8">
    <source>
        <dbReference type="EMBL" id="KAK6137394.1"/>
    </source>
</evidence>
<evidence type="ECO:0000256" key="1">
    <source>
        <dbReference type="ARBA" id="ARBA00004141"/>
    </source>
</evidence>
<dbReference type="Proteomes" id="UP001318860">
    <property type="component" value="Unassembled WGS sequence"/>
</dbReference>
<organism evidence="8 9">
    <name type="scientific">Rehmannia glutinosa</name>
    <name type="common">Chinese foxglove</name>
    <dbReference type="NCBI Taxonomy" id="99300"/>
    <lineage>
        <taxon>Eukaryota</taxon>
        <taxon>Viridiplantae</taxon>
        <taxon>Streptophyta</taxon>
        <taxon>Embryophyta</taxon>
        <taxon>Tracheophyta</taxon>
        <taxon>Spermatophyta</taxon>
        <taxon>Magnoliopsida</taxon>
        <taxon>eudicotyledons</taxon>
        <taxon>Gunneridae</taxon>
        <taxon>Pentapetalae</taxon>
        <taxon>asterids</taxon>
        <taxon>lamiids</taxon>
        <taxon>Lamiales</taxon>
        <taxon>Orobanchaceae</taxon>
        <taxon>Rehmannieae</taxon>
        <taxon>Rehmannia</taxon>
    </lineage>
</organism>
<keyword evidence="9" id="KW-1185">Reference proteome</keyword>
<dbReference type="PANTHER" id="PTHR24186:SF38">
    <property type="entry name" value="ANKYRIN REPEAT FAMILY PROTEIN"/>
    <property type="match status" value="1"/>
</dbReference>
<dbReference type="SUPFAM" id="SSF48403">
    <property type="entry name" value="Ankyrin repeat"/>
    <property type="match status" value="1"/>
</dbReference>
<evidence type="ECO:0000256" key="5">
    <source>
        <dbReference type="ARBA" id="ARBA00023043"/>
    </source>
</evidence>
<keyword evidence="4" id="KW-1133">Transmembrane helix</keyword>
<evidence type="ECO:0000313" key="9">
    <source>
        <dbReference type="Proteomes" id="UP001318860"/>
    </source>
</evidence>